<reference evidence="2 3" key="1">
    <citation type="submission" date="2020-08" db="EMBL/GenBank/DDBJ databases">
        <title>Genomic Encyclopedia of Type Strains, Phase IV (KMG-IV): sequencing the most valuable type-strain genomes for metagenomic binning, comparative biology and taxonomic classification.</title>
        <authorList>
            <person name="Goeker M."/>
        </authorList>
    </citation>
    <scope>NUCLEOTIDE SEQUENCE [LARGE SCALE GENOMIC DNA]</scope>
    <source>
        <strain evidence="2 3">DSM 104969</strain>
    </source>
</reference>
<name>A0A840CJR3_9BACT</name>
<keyword evidence="1" id="KW-1133">Transmembrane helix</keyword>
<accession>A0A840CJR3</accession>
<evidence type="ECO:0000256" key="1">
    <source>
        <dbReference type="SAM" id="Phobius"/>
    </source>
</evidence>
<dbReference type="AlphaFoldDB" id="A0A840CJR3"/>
<protein>
    <submittedName>
        <fullName evidence="2">Uncharacterized protein</fullName>
    </submittedName>
</protein>
<comment type="caution">
    <text evidence="2">The sequence shown here is derived from an EMBL/GenBank/DDBJ whole genome shotgun (WGS) entry which is preliminary data.</text>
</comment>
<keyword evidence="1" id="KW-0812">Transmembrane</keyword>
<sequence length="35" mass="4047">MMNIKEIDSEPYSLTTIITFGIYVICYMIIKTTIS</sequence>
<keyword evidence="1" id="KW-0472">Membrane</keyword>
<organism evidence="2 3">
    <name type="scientific">Dysgonomonas hofstadii</name>
    <dbReference type="NCBI Taxonomy" id="637886"/>
    <lineage>
        <taxon>Bacteria</taxon>
        <taxon>Pseudomonadati</taxon>
        <taxon>Bacteroidota</taxon>
        <taxon>Bacteroidia</taxon>
        <taxon>Bacteroidales</taxon>
        <taxon>Dysgonomonadaceae</taxon>
        <taxon>Dysgonomonas</taxon>
    </lineage>
</organism>
<evidence type="ECO:0000313" key="3">
    <source>
        <dbReference type="Proteomes" id="UP000555103"/>
    </source>
</evidence>
<proteinExistence type="predicted"/>
<dbReference type="Proteomes" id="UP000555103">
    <property type="component" value="Unassembled WGS sequence"/>
</dbReference>
<keyword evidence="3" id="KW-1185">Reference proteome</keyword>
<feature type="transmembrane region" description="Helical" evidence="1">
    <location>
        <begin position="12"/>
        <end position="30"/>
    </location>
</feature>
<evidence type="ECO:0000313" key="2">
    <source>
        <dbReference type="EMBL" id="MBB4035606.1"/>
    </source>
</evidence>
<gene>
    <name evidence="2" type="ORF">GGR21_001499</name>
</gene>
<dbReference type="EMBL" id="JACIEP010000004">
    <property type="protein sequence ID" value="MBB4035606.1"/>
    <property type="molecule type" value="Genomic_DNA"/>
</dbReference>